<feature type="binding site" evidence="3">
    <location>
        <position position="284"/>
    </location>
    <ligand>
        <name>CTP</name>
        <dbReference type="ChEBI" id="CHEBI:37563"/>
    </ligand>
</feature>
<feature type="active site" description="Proton donor" evidence="3">
    <location>
        <position position="152"/>
    </location>
</feature>
<dbReference type="GO" id="GO:0015941">
    <property type="term" value="P:pantothenate catabolic process"/>
    <property type="evidence" value="ECO:0007669"/>
    <property type="project" value="InterPro"/>
</dbReference>
<dbReference type="Proteomes" id="UP000095247">
    <property type="component" value="Unassembled WGS sequence"/>
</dbReference>
<dbReference type="HAMAP" id="MF_02225">
    <property type="entry name" value="CoaBC"/>
    <property type="match status" value="1"/>
</dbReference>
<dbReference type="GO" id="GO:0010181">
    <property type="term" value="F:FMN binding"/>
    <property type="evidence" value="ECO:0007669"/>
    <property type="project" value="UniProtKB-UniRule"/>
</dbReference>
<dbReference type="InterPro" id="IPR005252">
    <property type="entry name" value="CoaBC"/>
</dbReference>
<proteinExistence type="inferred from homology"/>
<protein>
    <recommendedName>
        <fullName evidence="3">Coenzyme A biosynthesis bifunctional protein CoaBC</fullName>
    </recommendedName>
    <alternativeName>
        <fullName evidence="3">DNA/pantothenate metabolism flavoprotein</fullName>
    </alternativeName>
    <alternativeName>
        <fullName evidence="3">Phosphopantothenoylcysteine synthetase/decarboxylase</fullName>
        <shortName evidence="3">PPCS-PPCDC</shortName>
    </alternativeName>
    <domain>
        <recommendedName>
            <fullName evidence="3">Phosphopantothenoylcysteine decarboxylase</fullName>
            <shortName evidence="3">PPC decarboxylase</shortName>
            <shortName evidence="3">PPC-DC</shortName>
            <ecNumber evidence="3">4.1.1.36</ecNumber>
        </recommendedName>
        <alternativeName>
            <fullName evidence="3">CoaC</fullName>
        </alternativeName>
    </domain>
    <domain>
        <recommendedName>
            <fullName evidence="3">Phosphopantothenate--cysteine ligase</fullName>
            <ecNumber evidence="3">6.3.2.5</ecNumber>
        </recommendedName>
        <alternativeName>
            <fullName evidence="3">CoaB</fullName>
        </alternativeName>
        <alternativeName>
            <fullName evidence="3">Phosphopantothenoylcysteine synthetase</fullName>
            <shortName evidence="3">PPC synthetase</shortName>
            <shortName evidence="3">PPC-S</shortName>
        </alternativeName>
    </domain>
</protein>
<keyword evidence="3 4" id="KW-0436">Ligase</keyword>
<dbReference type="Pfam" id="PF02441">
    <property type="entry name" value="Flavoprotein"/>
    <property type="match status" value="1"/>
</dbReference>
<dbReference type="UniPathway" id="UPA00241">
    <property type="reaction ID" value="UER00353"/>
</dbReference>
<comment type="caution">
    <text evidence="3">Lacks conserved residue(s) required for the propagation of feature annotation.</text>
</comment>
<dbReference type="Gene3D" id="3.40.50.10300">
    <property type="entry name" value="CoaB-like"/>
    <property type="match status" value="1"/>
</dbReference>
<accession>A0A1E5ND45</accession>
<name>A0A1E5ND45_9SPIR</name>
<comment type="cofactor">
    <cofactor evidence="3">
        <name>Mg(2+)</name>
        <dbReference type="ChEBI" id="CHEBI:18420"/>
    </cofactor>
</comment>
<keyword evidence="3 4" id="KW-0285">Flavoprotein</keyword>
<evidence type="ECO:0000256" key="4">
    <source>
        <dbReference type="RuleBase" id="RU364078"/>
    </source>
</evidence>
<dbReference type="SUPFAM" id="SSF102645">
    <property type="entry name" value="CoaB-like"/>
    <property type="match status" value="1"/>
</dbReference>
<comment type="catalytic activity">
    <reaction evidence="3 4">
        <text>(R)-4'-phosphopantothenate + L-cysteine + CTP = N-[(R)-4-phosphopantothenoyl]-L-cysteine + CMP + diphosphate + H(+)</text>
        <dbReference type="Rhea" id="RHEA:19397"/>
        <dbReference type="ChEBI" id="CHEBI:10986"/>
        <dbReference type="ChEBI" id="CHEBI:15378"/>
        <dbReference type="ChEBI" id="CHEBI:33019"/>
        <dbReference type="ChEBI" id="CHEBI:35235"/>
        <dbReference type="ChEBI" id="CHEBI:37563"/>
        <dbReference type="ChEBI" id="CHEBI:59458"/>
        <dbReference type="ChEBI" id="CHEBI:60377"/>
        <dbReference type="EC" id="6.3.2.5"/>
    </reaction>
</comment>
<dbReference type="InterPro" id="IPR007085">
    <property type="entry name" value="DNA/pantothenate-metab_flavo_C"/>
</dbReference>
<evidence type="ECO:0000313" key="7">
    <source>
        <dbReference type="EMBL" id="OEJ14063.1"/>
    </source>
</evidence>
<comment type="pathway">
    <text evidence="3 4">Cofactor biosynthesis; coenzyme A biosynthesis; CoA from (R)-pantothenate: step 3/5.</text>
</comment>
<evidence type="ECO:0000256" key="1">
    <source>
        <dbReference type="ARBA" id="ARBA00022793"/>
    </source>
</evidence>
<keyword evidence="3" id="KW-0479">Metal-binding</keyword>
<feature type="domain" description="DNA/pantothenate metabolism flavoprotein C-terminal" evidence="6">
    <location>
        <begin position="182"/>
        <end position="389"/>
    </location>
</feature>
<dbReference type="EC" id="4.1.1.36" evidence="3"/>
<dbReference type="InterPro" id="IPR035929">
    <property type="entry name" value="CoaB-like_sf"/>
</dbReference>
<dbReference type="SUPFAM" id="SSF52507">
    <property type="entry name" value="Homo-oligomeric flavin-containing Cys decarboxylases, HFCD"/>
    <property type="match status" value="1"/>
</dbReference>
<reference evidence="7 8" key="1">
    <citation type="submission" date="2016-08" db="EMBL/GenBank/DDBJ databases">
        <title>Characterization and recognition of Brachyspira hampsonii sp. nov., a novel intestinal spirochete that is pathogenic to pigs.</title>
        <authorList>
            <person name="Mirajkar N."/>
            <person name="La T."/>
            <person name="Phillips N."/>
            <person name="Hampson D."/>
            <person name="Gebhart C."/>
        </authorList>
    </citation>
    <scope>NUCLEOTIDE SEQUENCE [LARGE SCALE GENOMIC DNA]</scope>
    <source>
        <strain evidence="7 8">P280/1</strain>
    </source>
</reference>
<keyword evidence="3 4" id="KW-0288">FMN</keyword>
<comment type="pathway">
    <text evidence="3 4">Cofactor biosynthesis; coenzyme A biosynthesis; CoA from (R)-pantothenate: step 2/5.</text>
</comment>
<dbReference type="GO" id="GO:0004632">
    <property type="term" value="F:phosphopantothenate--cysteine ligase activity"/>
    <property type="evidence" value="ECO:0007669"/>
    <property type="project" value="UniProtKB-UniRule"/>
</dbReference>
<comment type="function">
    <text evidence="3">Catalyzes two sequential steps in the biosynthesis of coenzyme A. In the first step cysteine is conjugated to 4'-phosphopantothenate to form 4-phosphopantothenoylcysteine. In the second step the latter compound is decarboxylated to form 4'-phosphopantotheine.</text>
</comment>
<comment type="similarity">
    <text evidence="3 4">In the N-terminal section; belongs to the HFCD (homo-oligomeric flavin containing Cys decarboxylase) superfamily.</text>
</comment>
<dbReference type="GO" id="GO:0071513">
    <property type="term" value="C:phosphopantothenoylcysteine decarboxylase complex"/>
    <property type="evidence" value="ECO:0007669"/>
    <property type="project" value="TreeGrafter"/>
</dbReference>
<evidence type="ECO:0000256" key="2">
    <source>
        <dbReference type="ARBA" id="ARBA00023239"/>
    </source>
</evidence>
<dbReference type="AlphaFoldDB" id="A0A1E5ND45"/>
<gene>
    <name evidence="3" type="primary">coaBC</name>
    <name evidence="7" type="ORF">BFL38_04840</name>
</gene>
<keyword evidence="3" id="KW-0511">Multifunctional enzyme</keyword>
<feature type="domain" description="Flavoprotein" evidence="5">
    <location>
        <begin position="1"/>
        <end position="171"/>
    </location>
</feature>
<dbReference type="Pfam" id="PF04127">
    <property type="entry name" value="DFP"/>
    <property type="match status" value="1"/>
</dbReference>
<comment type="cofactor">
    <cofactor evidence="3">
        <name>FMN</name>
        <dbReference type="ChEBI" id="CHEBI:58210"/>
    </cofactor>
    <text evidence="3">Binds 1 FMN per subunit.</text>
</comment>
<evidence type="ECO:0000259" key="5">
    <source>
        <dbReference type="Pfam" id="PF02441"/>
    </source>
</evidence>
<organism evidence="7 8">
    <name type="scientific">Brachyspira hampsonii</name>
    <dbReference type="NCBI Taxonomy" id="1287055"/>
    <lineage>
        <taxon>Bacteria</taxon>
        <taxon>Pseudomonadati</taxon>
        <taxon>Spirochaetota</taxon>
        <taxon>Spirochaetia</taxon>
        <taxon>Brachyspirales</taxon>
        <taxon>Brachyspiraceae</taxon>
        <taxon>Brachyspira</taxon>
    </lineage>
</organism>
<sequence>MRILLAITSSISAYKTPFLVSHLKKQGHNVICAVTKNAQNMVGAKALETMSGNKIITDLWQEDDILRHIHINEETDILLIAPADVNIIGKIANGICDDAISTMACAYTKKKYFAPAMNPNMWANKANQRNVKYLIEELNYELISPESGEMACNDTGVGRLADIDTIIQKVTSYNKSLKYNNIRFTITSGATIEWIDPIRYITNNSSGKMGASIYEEISSNGGISTYIEGKVNEPLNVKNNDKKIKVNTTKELQDNVLNELDNTDILIMAAAPLDFRPAQVFDKKVKKHNINTIELIENDDILLSAKNKKKNQTVIVSFAAETAENDEELKNYALDKMNRKDADMIVANKIKDAIGKDTNKITIFFKDGRFKSFPVLNKRECAKEIVSEAVSEWNKKNNITGLK</sequence>
<evidence type="ECO:0000313" key="8">
    <source>
        <dbReference type="Proteomes" id="UP000095247"/>
    </source>
</evidence>
<dbReference type="PANTHER" id="PTHR14359">
    <property type="entry name" value="HOMO-OLIGOMERIC FLAVIN CONTAINING CYS DECARBOXYLASE FAMILY"/>
    <property type="match status" value="1"/>
</dbReference>
<evidence type="ECO:0000256" key="3">
    <source>
        <dbReference type="HAMAP-Rule" id="MF_02225"/>
    </source>
</evidence>
<dbReference type="InterPro" id="IPR036551">
    <property type="entry name" value="Flavin_trans-like"/>
</dbReference>
<keyword evidence="2 3" id="KW-0456">Lyase</keyword>
<evidence type="ECO:0000259" key="6">
    <source>
        <dbReference type="Pfam" id="PF04127"/>
    </source>
</evidence>
<feature type="binding site" evidence="3">
    <location>
        <position position="274"/>
    </location>
    <ligand>
        <name>CTP</name>
        <dbReference type="ChEBI" id="CHEBI:37563"/>
    </ligand>
</feature>
<comment type="caution">
    <text evidence="7">The sequence shown here is derived from an EMBL/GenBank/DDBJ whole genome shotgun (WGS) entry which is preliminary data.</text>
</comment>
<comment type="function">
    <text evidence="4">Catalyzes two steps in the biosynthesis of coenzyme A. In the first step cysteine is conjugated to 4'-phosphopantothenate to form 4-phosphopantothenoylcysteine, in the latter compound is decarboxylated to form 4'-phosphopantotheine.</text>
</comment>
<dbReference type="EMBL" id="MDCO01000012">
    <property type="protein sequence ID" value="OEJ14063.1"/>
    <property type="molecule type" value="Genomic_DNA"/>
</dbReference>
<feature type="binding site" evidence="3">
    <location>
        <position position="336"/>
    </location>
    <ligand>
        <name>CTP</name>
        <dbReference type="ChEBI" id="CHEBI:37563"/>
    </ligand>
</feature>
<dbReference type="InterPro" id="IPR003382">
    <property type="entry name" value="Flavoprotein"/>
</dbReference>
<dbReference type="Gene3D" id="3.40.50.1950">
    <property type="entry name" value="Flavin prenyltransferase-like"/>
    <property type="match status" value="1"/>
</dbReference>
<dbReference type="GO" id="GO:0046872">
    <property type="term" value="F:metal ion binding"/>
    <property type="evidence" value="ECO:0007669"/>
    <property type="project" value="UniProtKB-KW"/>
</dbReference>
<dbReference type="NCBIfam" id="TIGR00521">
    <property type="entry name" value="coaBC_dfp"/>
    <property type="match status" value="1"/>
</dbReference>
<dbReference type="GO" id="GO:0004633">
    <property type="term" value="F:phosphopantothenoylcysteine decarboxylase activity"/>
    <property type="evidence" value="ECO:0007669"/>
    <property type="project" value="UniProtKB-UniRule"/>
</dbReference>
<feature type="region of interest" description="Phosphopantothenate--cysteine ligase" evidence="3">
    <location>
        <begin position="184"/>
        <end position="403"/>
    </location>
</feature>
<feature type="binding site" evidence="3">
    <location>
        <position position="340"/>
    </location>
    <ligand>
        <name>CTP</name>
        <dbReference type="ChEBI" id="CHEBI:37563"/>
    </ligand>
</feature>
<comment type="similarity">
    <text evidence="3 4">In the C-terminal section; belongs to the PPC synthetase family.</text>
</comment>
<dbReference type="GO" id="GO:0015937">
    <property type="term" value="P:coenzyme A biosynthetic process"/>
    <property type="evidence" value="ECO:0007669"/>
    <property type="project" value="UniProtKB-UniRule"/>
</dbReference>
<dbReference type="EC" id="6.3.2.5" evidence="3"/>
<comment type="catalytic activity">
    <reaction evidence="3 4">
        <text>N-[(R)-4-phosphopantothenoyl]-L-cysteine + H(+) = (R)-4'-phosphopantetheine + CO2</text>
        <dbReference type="Rhea" id="RHEA:16793"/>
        <dbReference type="ChEBI" id="CHEBI:15378"/>
        <dbReference type="ChEBI" id="CHEBI:16526"/>
        <dbReference type="ChEBI" id="CHEBI:59458"/>
        <dbReference type="ChEBI" id="CHEBI:61723"/>
        <dbReference type="EC" id="4.1.1.36"/>
    </reaction>
</comment>
<keyword evidence="3" id="KW-0460">Magnesium</keyword>
<dbReference type="PANTHER" id="PTHR14359:SF6">
    <property type="entry name" value="PHOSPHOPANTOTHENOYLCYSTEINE DECARBOXYLASE"/>
    <property type="match status" value="1"/>
</dbReference>
<feature type="region of interest" description="Phosphopantothenoylcysteine decarboxylase" evidence="3">
    <location>
        <begin position="1"/>
        <end position="183"/>
    </location>
</feature>
<keyword evidence="1 3" id="KW-0210">Decarboxylase</keyword>
<feature type="binding site" evidence="3">
    <location>
        <position position="318"/>
    </location>
    <ligand>
        <name>CTP</name>
        <dbReference type="ChEBI" id="CHEBI:37563"/>
    </ligand>
</feature>
<dbReference type="RefSeq" id="WP_069727354.1">
    <property type="nucleotide sequence ID" value="NZ_MDCO01000012.1"/>
</dbReference>